<dbReference type="InterPro" id="IPR002068">
    <property type="entry name" value="A-crystallin/Hsp20_dom"/>
</dbReference>
<feature type="region of interest" description="Disordered" evidence="4">
    <location>
        <begin position="82"/>
        <end position="137"/>
    </location>
</feature>
<dbReference type="InterPro" id="IPR031107">
    <property type="entry name" value="Small_HSP"/>
</dbReference>
<feature type="compositionally biased region" description="Basic and acidic residues" evidence="4">
    <location>
        <begin position="125"/>
        <end position="137"/>
    </location>
</feature>
<dbReference type="EMBL" id="CDMC01000010">
    <property type="protein sequence ID" value="CEL08117.1"/>
    <property type="molecule type" value="Genomic_DNA"/>
</dbReference>
<evidence type="ECO:0000256" key="1">
    <source>
        <dbReference type="ARBA" id="ARBA00023016"/>
    </source>
</evidence>
<dbReference type="Pfam" id="PF00011">
    <property type="entry name" value="HSP20"/>
    <property type="match status" value="1"/>
</dbReference>
<evidence type="ECO:0000256" key="4">
    <source>
        <dbReference type="SAM" id="MobiDB-lite"/>
    </source>
</evidence>
<dbReference type="AlphaFoldDB" id="A0A0U4ZED2"/>
<protein>
    <submittedName>
        <fullName evidence="6">Putative 30 kDa heat shock protein</fullName>
    </submittedName>
</protein>
<name>A0A0U4ZED2_ASPCI</name>
<sequence length="191" mass="21197">MSLFRTIPTASDFSPLFRLLDDYDNHRSTRGQGQHTSVRSFAPRFDVRETKDAYLLDGELPGIAQKDIDIEFTDPQTLVVKGRSEREYHSSNVGENTSSSSTPAAEKQPQVEDAPEGEGTVVRTSGEKQVAKHTEKPRYWVSERSVGEFQRTFSFPSRVDQDAVKASLKDGILSVLVPKAAPPSSKKIAIQ</sequence>
<dbReference type="Proteomes" id="UP000054771">
    <property type="component" value="Unassembled WGS sequence"/>
</dbReference>
<gene>
    <name evidence="6" type="ORF">ASPCAL11270</name>
</gene>
<evidence type="ECO:0000313" key="6">
    <source>
        <dbReference type="EMBL" id="CEL08117.1"/>
    </source>
</evidence>
<dbReference type="PANTHER" id="PTHR11527">
    <property type="entry name" value="HEAT-SHOCK PROTEIN 20 FAMILY MEMBER"/>
    <property type="match status" value="1"/>
</dbReference>
<dbReference type="SUPFAM" id="SSF49764">
    <property type="entry name" value="HSP20-like chaperones"/>
    <property type="match status" value="1"/>
</dbReference>
<proteinExistence type="inferred from homology"/>
<evidence type="ECO:0000313" key="7">
    <source>
        <dbReference type="Proteomes" id="UP000054771"/>
    </source>
</evidence>
<accession>A0A0U4ZED2</accession>
<dbReference type="Gene3D" id="2.60.40.790">
    <property type="match status" value="1"/>
</dbReference>
<evidence type="ECO:0000256" key="3">
    <source>
        <dbReference type="RuleBase" id="RU003616"/>
    </source>
</evidence>
<evidence type="ECO:0000259" key="5">
    <source>
        <dbReference type="PROSITE" id="PS01031"/>
    </source>
</evidence>
<dbReference type="OrthoDB" id="1431247at2759"/>
<dbReference type="CDD" id="cd06464">
    <property type="entry name" value="ACD_sHsps-like"/>
    <property type="match status" value="1"/>
</dbReference>
<feature type="domain" description="SHSP" evidence="5">
    <location>
        <begin position="36"/>
        <end position="191"/>
    </location>
</feature>
<keyword evidence="1 6" id="KW-0346">Stress response</keyword>
<dbReference type="InterPro" id="IPR008978">
    <property type="entry name" value="HSP20-like_chaperone"/>
</dbReference>
<feature type="compositionally biased region" description="Low complexity" evidence="4">
    <location>
        <begin position="90"/>
        <end position="102"/>
    </location>
</feature>
<dbReference type="STRING" id="454130.A0A0U4ZED2"/>
<reference evidence="7" key="1">
    <citation type="journal article" date="2016" name="Genome Announc.">
        <title>Draft genome sequences of fungus Aspergillus calidoustus.</title>
        <authorList>
            <person name="Horn F."/>
            <person name="Linde J."/>
            <person name="Mattern D.J."/>
            <person name="Walther G."/>
            <person name="Guthke R."/>
            <person name="Scherlach K."/>
            <person name="Martin K."/>
            <person name="Brakhage A.A."/>
            <person name="Petzke L."/>
            <person name="Valiante V."/>
        </authorList>
    </citation>
    <scope>NUCLEOTIDE SEQUENCE [LARGE SCALE GENOMIC DNA]</scope>
    <source>
        <strain evidence="7">SF006504</strain>
    </source>
</reference>
<dbReference type="OMA" id="MSLARQF"/>
<comment type="similarity">
    <text evidence="2 3">Belongs to the small heat shock protein (HSP20) family.</text>
</comment>
<evidence type="ECO:0000256" key="2">
    <source>
        <dbReference type="PROSITE-ProRule" id="PRU00285"/>
    </source>
</evidence>
<organism evidence="6 7">
    <name type="scientific">Aspergillus calidoustus</name>
    <dbReference type="NCBI Taxonomy" id="454130"/>
    <lineage>
        <taxon>Eukaryota</taxon>
        <taxon>Fungi</taxon>
        <taxon>Dikarya</taxon>
        <taxon>Ascomycota</taxon>
        <taxon>Pezizomycotina</taxon>
        <taxon>Eurotiomycetes</taxon>
        <taxon>Eurotiomycetidae</taxon>
        <taxon>Eurotiales</taxon>
        <taxon>Aspergillaceae</taxon>
        <taxon>Aspergillus</taxon>
        <taxon>Aspergillus subgen. Nidulantes</taxon>
    </lineage>
</organism>
<keyword evidence="7" id="KW-1185">Reference proteome</keyword>
<dbReference type="PROSITE" id="PS01031">
    <property type="entry name" value="SHSP"/>
    <property type="match status" value="1"/>
</dbReference>